<dbReference type="EMBL" id="SLWX01000004">
    <property type="protein sequence ID" value="TCO76635.1"/>
    <property type="molecule type" value="Genomic_DNA"/>
</dbReference>
<sequence length="121" mass="12700">MTRSLPRRSQEPVAWSLFGAGGMLLAFLGPALVLITLLVLPALLADDVAAGHAAVLAALRHPLGALLAFAGLSLTFFHTLHRLCHGLHDLHVPLSARLVGWVGYGTATLLSLLAGVWLLGL</sequence>
<dbReference type="NCBIfam" id="NF003977">
    <property type="entry name" value="PRK05470.1-1"/>
    <property type="match status" value="1"/>
</dbReference>
<reference evidence="6 7" key="1">
    <citation type="submission" date="2019-03" db="EMBL/GenBank/DDBJ databases">
        <title>Genomic Encyclopedia of Type Strains, Phase IV (KMG-IV): sequencing the most valuable type-strain genomes for metagenomic binning, comparative biology and taxonomic classification.</title>
        <authorList>
            <person name="Goeker M."/>
        </authorList>
    </citation>
    <scope>NUCLEOTIDE SEQUENCE [LARGE SCALE GENOMIC DNA]</scope>
    <source>
        <strain evidence="6 7">DSM 23344</strain>
    </source>
</reference>
<dbReference type="OrthoDB" id="9804636at2"/>
<dbReference type="Gene3D" id="1.20.1300.10">
    <property type="entry name" value="Fumarate reductase/succinate dehydrogenase, transmembrane subunit"/>
    <property type="match status" value="1"/>
</dbReference>
<comment type="caution">
    <text evidence="6">The sequence shown here is derived from an EMBL/GenBank/DDBJ whole genome shotgun (WGS) entry which is preliminary data.</text>
</comment>
<keyword evidence="4 5" id="KW-0472">Membrane</keyword>
<evidence type="ECO:0000256" key="2">
    <source>
        <dbReference type="ARBA" id="ARBA00022692"/>
    </source>
</evidence>
<keyword evidence="3 5" id="KW-1133">Transmembrane helix</keyword>
<dbReference type="InterPro" id="IPR003418">
    <property type="entry name" value="Fumarate_red_D"/>
</dbReference>
<accession>A0A4R2LBG1</accession>
<evidence type="ECO:0000256" key="1">
    <source>
        <dbReference type="ARBA" id="ARBA00022475"/>
    </source>
</evidence>
<feature type="transmembrane region" description="Helical" evidence="5">
    <location>
        <begin position="98"/>
        <end position="119"/>
    </location>
</feature>
<dbReference type="InterPro" id="IPR034804">
    <property type="entry name" value="SQR/QFR_C/D"/>
</dbReference>
<feature type="transmembrane region" description="Helical" evidence="5">
    <location>
        <begin position="52"/>
        <end position="77"/>
    </location>
</feature>
<protein>
    <submittedName>
        <fullName evidence="6">Succinate dehydrogenase subunit D</fullName>
    </submittedName>
</protein>
<evidence type="ECO:0000313" key="6">
    <source>
        <dbReference type="EMBL" id="TCO76635.1"/>
    </source>
</evidence>
<gene>
    <name evidence="6" type="ORF">EV688_10489</name>
</gene>
<evidence type="ECO:0000256" key="3">
    <source>
        <dbReference type="ARBA" id="ARBA00022989"/>
    </source>
</evidence>
<evidence type="ECO:0000256" key="4">
    <source>
        <dbReference type="ARBA" id="ARBA00023136"/>
    </source>
</evidence>
<name>A0A4R2LBG1_9GAMM</name>
<dbReference type="GO" id="GO:0016020">
    <property type="term" value="C:membrane"/>
    <property type="evidence" value="ECO:0007669"/>
    <property type="project" value="InterPro"/>
</dbReference>
<organism evidence="6 7">
    <name type="scientific">Chromatocurvus halotolerans</name>
    <dbReference type="NCBI Taxonomy" id="1132028"/>
    <lineage>
        <taxon>Bacteria</taxon>
        <taxon>Pseudomonadati</taxon>
        <taxon>Pseudomonadota</taxon>
        <taxon>Gammaproteobacteria</taxon>
        <taxon>Cellvibrionales</taxon>
        <taxon>Halieaceae</taxon>
        <taxon>Chromatocurvus</taxon>
    </lineage>
</organism>
<dbReference type="Proteomes" id="UP000294980">
    <property type="component" value="Unassembled WGS sequence"/>
</dbReference>
<dbReference type="RefSeq" id="WP_117314883.1">
    <property type="nucleotide sequence ID" value="NZ_QQSW01000002.1"/>
</dbReference>
<evidence type="ECO:0000256" key="5">
    <source>
        <dbReference type="SAM" id="Phobius"/>
    </source>
</evidence>
<keyword evidence="2 5" id="KW-0812">Transmembrane</keyword>
<dbReference type="Pfam" id="PF02313">
    <property type="entry name" value="Fumarate_red_D"/>
    <property type="match status" value="1"/>
</dbReference>
<feature type="transmembrane region" description="Helical" evidence="5">
    <location>
        <begin position="12"/>
        <end position="40"/>
    </location>
</feature>
<proteinExistence type="predicted"/>
<keyword evidence="1" id="KW-1003">Cell membrane</keyword>
<evidence type="ECO:0000313" key="7">
    <source>
        <dbReference type="Proteomes" id="UP000294980"/>
    </source>
</evidence>
<dbReference type="GO" id="GO:0006106">
    <property type="term" value="P:fumarate metabolic process"/>
    <property type="evidence" value="ECO:0007669"/>
    <property type="project" value="InterPro"/>
</dbReference>
<dbReference type="SUPFAM" id="SSF81343">
    <property type="entry name" value="Fumarate reductase respiratory complex transmembrane subunits"/>
    <property type="match status" value="1"/>
</dbReference>
<dbReference type="AlphaFoldDB" id="A0A4R2LBG1"/>
<keyword evidence="7" id="KW-1185">Reference proteome</keyword>